<protein>
    <submittedName>
        <fullName evidence="1">Uncharacterized protein</fullName>
    </submittedName>
</protein>
<organism evidence="1 2">
    <name type="scientific">Austropuccinia psidii MF-1</name>
    <dbReference type="NCBI Taxonomy" id="1389203"/>
    <lineage>
        <taxon>Eukaryota</taxon>
        <taxon>Fungi</taxon>
        <taxon>Dikarya</taxon>
        <taxon>Basidiomycota</taxon>
        <taxon>Pucciniomycotina</taxon>
        <taxon>Pucciniomycetes</taxon>
        <taxon>Pucciniales</taxon>
        <taxon>Sphaerophragmiaceae</taxon>
        <taxon>Austropuccinia</taxon>
    </lineage>
</organism>
<proteinExistence type="predicted"/>
<dbReference type="OrthoDB" id="2506710at2759"/>
<dbReference type="AlphaFoldDB" id="A0A9Q3HXH6"/>
<dbReference type="EMBL" id="AVOT02027643">
    <property type="protein sequence ID" value="MBW0519792.1"/>
    <property type="molecule type" value="Genomic_DNA"/>
</dbReference>
<sequence>MLKEDFNIPDEYISARLHSLFTKSGKKWYYKMRQDQGKHSWPWWNEKIISKWANDSWRFKMENSFEEAIFNIERDRPIPWFLKQKDRLTALHPDMSETLGHKRILRKCGGYLEHSIRSRCIEPCSTEDYFNAMEDIPTRTKIGRN</sequence>
<reference evidence="1" key="1">
    <citation type="submission" date="2021-03" db="EMBL/GenBank/DDBJ databases">
        <title>Draft genome sequence of rust myrtle Austropuccinia psidii MF-1, a brazilian biotype.</title>
        <authorList>
            <person name="Quecine M.C."/>
            <person name="Pachon D.M.R."/>
            <person name="Bonatelli M.L."/>
            <person name="Correr F.H."/>
            <person name="Franceschini L.M."/>
            <person name="Leite T.F."/>
            <person name="Margarido G.R.A."/>
            <person name="Almeida C.A."/>
            <person name="Ferrarezi J.A."/>
            <person name="Labate C.A."/>
        </authorList>
    </citation>
    <scope>NUCLEOTIDE SEQUENCE</scope>
    <source>
        <strain evidence="1">MF-1</strain>
    </source>
</reference>
<evidence type="ECO:0000313" key="2">
    <source>
        <dbReference type="Proteomes" id="UP000765509"/>
    </source>
</evidence>
<accession>A0A9Q3HXH6</accession>
<name>A0A9Q3HXH6_9BASI</name>
<dbReference type="Proteomes" id="UP000765509">
    <property type="component" value="Unassembled WGS sequence"/>
</dbReference>
<comment type="caution">
    <text evidence="1">The sequence shown here is derived from an EMBL/GenBank/DDBJ whole genome shotgun (WGS) entry which is preliminary data.</text>
</comment>
<evidence type="ECO:0000313" key="1">
    <source>
        <dbReference type="EMBL" id="MBW0519792.1"/>
    </source>
</evidence>
<keyword evidence="2" id="KW-1185">Reference proteome</keyword>
<gene>
    <name evidence="1" type="ORF">O181_059507</name>
</gene>